<evidence type="ECO:0000313" key="3">
    <source>
        <dbReference type="EMBL" id="PMD35251.1"/>
    </source>
</evidence>
<dbReference type="PANTHER" id="PTHR47336:SF2">
    <property type="entry name" value="TRANSCRIPTION FACTOR HMS1-RELATED"/>
    <property type="match status" value="1"/>
</dbReference>
<dbReference type="Gene3D" id="4.10.280.10">
    <property type="entry name" value="Helix-loop-helix DNA-binding domain"/>
    <property type="match status" value="1"/>
</dbReference>
<feature type="compositionally biased region" description="Acidic residues" evidence="1">
    <location>
        <begin position="258"/>
        <end position="267"/>
    </location>
</feature>
<feature type="compositionally biased region" description="Low complexity" evidence="1">
    <location>
        <begin position="172"/>
        <end position="184"/>
    </location>
</feature>
<dbReference type="PANTHER" id="PTHR47336">
    <property type="entry name" value="TRANSCRIPTION FACTOR HMS1-RELATED"/>
    <property type="match status" value="1"/>
</dbReference>
<dbReference type="Pfam" id="PF00010">
    <property type="entry name" value="HLH"/>
    <property type="match status" value="1"/>
</dbReference>
<dbReference type="OrthoDB" id="2133190at2759"/>
<dbReference type="SUPFAM" id="SSF47459">
    <property type="entry name" value="HLH, helix-loop-helix DNA-binding domain"/>
    <property type="match status" value="1"/>
</dbReference>
<feature type="region of interest" description="Disordered" evidence="1">
    <location>
        <begin position="247"/>
        <end position="274"/>
    </location>
</feature>
<sequence>MPSRNLYLRAPNGELELITPRGLGNPENNVFDKAFNAEIDMEEWDDWMRWEASELEVPESRRESLASNISSPETWSTDHESGGREQISCSYSNSTEFPFEDAPFEIDETPLQSSGLPLGLPGTLFSASFQPQQDLRRSFRGFSSLTEAEERDLQDIAMPSRMLSAIKLASVPSTPTSSHSSHSPSPSPEPESRTRKTRKRKSSQDDSEVPSALCQSRKRGHNAIEKRYRTNLNDKINCLRLGIPSLSRRSSADSKSDEEAEDSDAEDMDSKTAQQKYGKAAILTRALEYIKHLETTTQRLGSEVDVLTTRVGAFEKLAMSGSIILNGKGLDVQSVLSPVKMETLETIQADFKQIKPKFRAASTAAPRRRGSKQAKVC</sequence>
<dbReference type="Proteomes" id="UP000235786">
    <property type="component" value="Unassembled WGS sequence"/>
</dbReference>
<dbReference type="InterPro" id="IPR052099">
    <property type="entry name" value="Regulatory_TF_Diverse"/>
</dbReference>
<protein>
    <recommendedName>
        <fullName evidence="2">BHLH domain-containing protein</fullName>
    </recommendedName>
</protein>
<feature type="region of interest" description="Disordered" evidence="1">
    <location>
        <begin position="170"/>
        <end position="226"/>
    </location>
</feature>
<accession>A0A2J6R9P7</accession>
<evidence type="ECO:0000259" key="2">
    <source>
        <dbReference type="PROSITE" id="PS50888"/>
    </source>
</evidence>
<gene>
    <name evidence="3" type="ORF">L207DRAFT_587564</name>
</gene>
<organism evidence="3 4">
    <name type="scientific">Hyaloscypha variabilis (strain UAMH 11265 / GT02V1 / F)</name>
    <name type="common">Meliniomyces variabilis</name>
    <dbReference type="NCBI Taxonomy" id="1149755"/>
    <lineage>
        <taxon>Eukaryota</taxon>
        <taxon>Fungi</taxon>
        <taxon>Dikarya</taxon>
        <taxon>Ascomycota</taxon>
        <taxon>Pezizomycotina</taxon>
        <taxon>Leotiomycetes</taxon>
        <taxon>Helotiales</taxon>
        <taxon>Hyaloscyphaceae</taxon>
        <taxon>Hyaloscypha</taxon>
        <taxon>Hyaloscypha variabilis</taxon>
    </lineage>
</organism>
<keyword evidence="4" id="KW-1185">Reference proteome</keyword>
<feature type="domain" description="BHLH" evidence="2">
    <location>
        <begin position="216"/>
        <end position="293"/>
    </location>
</feature>
<reference evidence="3 4" key="1">
    <citation type="submission" date="2016-04" db="EMBL/GenBank/DDBJ databases">
        <title>A degradative enzymes factory behind the ericoid mycorrhizal symbiosis.</title>
        <authorList>
            <consortium name="DOE Joint Genome Institute"/>
            <person name="Martino E."/>
            <person name="Morin E."/>
            <person name="Grelet G."/>
            <person name="Kuo A."/>
            <person name="Kohler A."/>
            <person name="Daghino S."/>
            <person name="Barry K."/>
            <person name="Choi C."/>
            <person name="Cichocki N."/>
            <person name="Clum A."/>
            <person name="Copeland A."/>
            <person name="Hainaut M."/>
            <person name="Haridas S."/>
            <person name="Labutti K."/>
            <person name="Lindquist E."/>
            <person name="Lipzen A."/>
            <person name="Khouja H.-R."/>
            <person name="Murat C."/>
            <person name="Ohm R."/>
            <person name="Olson A."/>
            <person name="Spatafora J."/>
            <person name="Veneault-Fourrey C."/>
            <person name="Henrissat B."/>
            <person name="Grigoriev I."/>
            <person name="Martin F."/>
            <person name="Perotto S."/>
        </authorList>
    </citation>
    <scope>NUCLEOTIDE SEQUENCE [LARGE SCALE GENOMIC DNA]</scope>
    <source>
        <strain evidence="3 4">F</strain>
    </source>
</reference>
<dbReference type="STRING" id="1149755.A0A2J6R9P7"/>
<dbReference type="AlphaFoldDB" id="A0A2J6R9P7"/>
<dbReference type="SMART" id="SM00353">
    <property type="entry name" value="HLH"/>
    <property type="match status" value="1"/>
</dbReference>
<dbReference type="PROSITE" id="PS50888">
    <property type="entry name" value="BHLH"/>
    <property type="match status" value="1"/>
</dbReference>
<name>A0A2J6R9P7_HYAVF</name>
<evidence type="ECO:0000256" key="1">
    <source>
        <dbReference type="SAM" id="MobiDB-lite"/>
    </source>
</evidence>
<feature type="compositionally biased region" description="Polar residues" evidence="1">
    <location>
        <begin position="65"/>
        <end position="75"/>
    </location>
</feature>
<dbReference type="InterPro" id="IPR011598">
    <property type="entry name" value="bHLH_dom"/>
</dbReference>
<feature type="region of interest" description="Disordered" evidence="1">
    <location>
        <begin position="61"/>
        <end position="90"/>
    </location>
</feature>
<dbReference type="GO" id="GO:0046983">
    <property type="term" value="F:protein dimerization activity"/>
    <property type="evidence" value="ECO:0007669"/>
    <property type="project" value="InterPro"/>
</dbReference>
<dbReference type="EMBL" id="KZ613952">
    <property type="protein sequence ID" value="PMD35251.1"/>
    <property type="molecule type" value="Genomic_DNA"/>
</dbReference>
<dbReference type="InterPro" id="IPR036638">
    <property type="entry name" value="HLH_DNA-bd_sf"/>
</dbReference>
<evidence type="ECO:0000313" key="4">
    <source>
        <dbReference type="Proteomes" id="UP000235786"/>
    </source>
</evidence>
<proteinExistence type="predicted"/>